<proteinExistence type="predicted"/>
<evidence type="ECO:0000256" key="2">
    <source>
        <dbReference type="ARBA" id="ARBA00022801"/>
    </source>
</evidence>
<dbReference type="InterPro" id="IPR050155">
    <property type="entry name" value="HAD-like_hydrolase_sf"/>
</dbReference>
<dbReference type="NCBIfam" id="TIGR01509">
    <property type="entry name" value="HAD-SF-IA-v3"/>
    <property type="match status" value="1"/>
</dbReference>
<dbReference type="Proteomes" id="UP000606935">
    <property type="component" value="Unassembled WGS sequence"/>
</dbReference>
<dbReference type="GO" id="GO:0006281">
    <property type="term" value="P:DNA repair"/>
    <property type="evidence" value="ECO:0007669"/>
    <property type="project" value="TreeGrafter"/>
</dbReference>
<dbReference type="PANTHER" id="PTHR43434">
    <property type="entry name" value="PHOSPHOGLYCOLATE PHOSPHATASE"/>
    <property type="match status" value="1"/>
</dbReference>
<dbReference type="Pfam" id="PF13419">
    <property type="entry name" value="HAD_2"/>
    <property type="match status" value="1"/>
</dbReference>
<dbReference type="SFLD" id="SFLDS00003">
    <property type="entry name" value="Haloacid_Dehalogenase"/>
    <property type="match status" value="1"/>
</dbReference>
<gene>
    <name evidence="5" type="primary">gph</name>
    <name evidence="5" type="ORF">GCM10010982_32120</name>
</gene>
<organism evidence="5 6">
    <name type="scientific">Bowmanella pacifica</name>
    <dbReference type="NCBI Taxonomy" id="502051"/>
    <lineage>
        <taxon>Bacteria</taxon>
        <taxon>Pseudomonadati</taxon>
        <taxon>Pseudomonadota</taxon>
        <taxon>Gammaproteobacteria</taxon>
        <taxon>Alteromonadales</taxon>
        <taxon>Alteromonadaceae</taxon>
        <taxon>Bowmanella</taxon>
    </lineage>
</organism>
<evidence type="ECO:0000313" key="6">
    <source>
        <dbReference type="Proteomes" id="UP000606935"/>
    </source>
</evidence>
<evidence type="ECO:0000256" key="4">
    <source>
        <dbReference type="ARBA" id="ARBA00023277"/>
    </source>
</evidence>
<dbReference type="InterPro" id="IPR041492">
    <property type="entry name" value="HAD_2"/>
</dbReference>
<dbReference type="InterPro" id="IPR006439">
    <property type="entry name" value="HAD-SF_hydro_IA"/>
</dbReference>
<dbReference type="EMBL" id="BMLS01000006">
    <property type="protein sequence ID" value="GGO72889.1"/>
    <property type="molecule type" value="Genomic_DNA"/>
</dbReference>
<evidence type="ECO:0000256" key="1">
    <source>
        <dbReference type="ARBA" id="ARBA00022723"/>
    </source>
</evidence>
<dbReference type="Gene3D" id="1.10.150.240">
    <property type="entry name" value="Putative phosphatase, domain 2"/>
    <property type="match status" value="1"/>
</dbReference>
<dbReference type="GO" id="GO:0008967">
    <property type="term" value="F:phosphoglycolate phosphatase activity"/>
    <property type="evidence" value="ECO:0007669"/>
    <property type="project" value="TreeGrafter"/>
</dbReference>
<dbReference type="GO" id="GO:0005829">
    <property type="term" value="C:cytosol"/>
    <property type="evidence" value="ECO:0007669"/>
    <property type="project" value="TreeGrafter"/>
</dbReference>
<keyword evidence="3" id="KW-0460">Magnesium</keyword>
<keyword evidence="1" id="KW-0479">Metal-binding</keyword>
<dbReference type="NCBIfam" id="TIGR01549">
    <property type="entry name" value="HAD-SF-IA-v1"/>
    <property type="match status" value="1"/>
</dbReference>
<dbReference type="SFLD" id="SFLDG01129">
    <property type="entry name" value="C1.5:_HAD__Beta-PGM__Phosphata"/>
    <property type="match status" value="1"/>
</dbReference>
<evidence type="ECO:0000313" key="5">
    <source>
        <dbReference type="EMBL" id="GGO72889.1"/>
    </source>
</evidence>
<name>A0A917Z4U4_9ALTE</name>
<accession>A0A917Z4U4</accession>
<dbReference type="RefSeq" id="WP_188697508.1">
    <property type="nucleotide sequence ID" value="NZ_BMLS01000006.1"/>
</dbReference>
<comment type="caution">
    <text evidence="5">The sequence shown here is derived from an EMBL/GenBank/DDBJ whole genome shotgun (WGS) entry which is preliminary data.</text>
</comment>
<dbReference type="InterPro" id="IPR023198">
    <property type="entry name" value="PGP-like_dom2"/>
</dbReference>
<keyword evidence="4" id="KW-0119">Carbohydrate metabolism</keyword>
<dbReference type="AlphaFoldDB" id="A0A917Z4U4"/>
<dbReference type="GO" id="GO:0046872">
    <property type="term" value="F:metal ion binding"/>
    <property type="evidence" value="ECO:0007669"/>
    <property type="project" value="UniProtKB-KW"/>
</dbReference>
<protein>
    <submittedName>
        <fullName evidence="5">Phosphoglycolate phosphatase, bacterial</fullName>
    </submittedName>
</protein>
<reference evidence="5" key="1">
    <citation type="journal article" date="2014" name="Int. J. Syst. Evol. Microbiol.">
        <title>Complete genome sequence of Corynebacterium casei LMG S-19264T (=DSM 44701T), isolated from a smear-ripened cheese.</title>
        <authorList>
            <consortium name="US DOE Joint Genome Institute (JGI-PGF)"/>
            <person name="Walter F."/>
            <person name="Albersmeier A."/>
            <person name="Kalinowski J."/>
            <person name="Ruckert C."/>
        </authorList>
    </citation>
    <scope>NUCLEOTIDE SEQUENCE</scope>
    <source>
        <strain evidence="5">CGMCC 1.7086</strain>
    </source>
</reference>
<dbReference type="InterPro" id="IPR036412">
    <property type="entry name" value="HAD-like_sf"/>
</dbReference>
<sequence>MRAELAHPQGVLFDLDGTLLDTADDLACALNRLLGEHGRATKSRQQYRPIASHGAMGMLKLGFPDIAFGTSAFEVLRKRFLSYYAEQLCEHTCLFDGISELIQTLNTLHMPWGIVTNKPTHLTLPLLTQFPELDTTSTLVCGDTLPVRKPHPEPLLLAASELSIPASHLWYLGDAERDMQAAQAAGMTAVLAEYGYICQSERPEHWLTDLRILHPTALLTAIKHKI</sequence>
<dbReference type="SUPFAM" id="SSF56784">
    <property type="entry name" value="HAD-like"/>
    <property type="match status" value="1"/>
</dbReference>
<evidence type="ECO:0000256" key="3">
    <source>
        <dbReference type="ARBA" id="ARBA00022842"/>
    </source>
</evidence>
<dbReference type="Gene3D" id="3.40.50.1000">
    <property type="entry name" value="HAD superfamily/HAD-like"/>
    <property type="match status" value="1"/>
</dbReference>
<reference evidence="5" key="2">
    <citation type="submission" date="2020-09" db="EMBL/GenBank/DDBJ databases">
        <authorList>
            <person name="Sun Q."/>
            <person name="Zhou Y."/>
        </authorList>
    </citation>
    <scope>NUCLEOTIDE SEQUENCE</scope>
    <source>
        <strain evidence="5">CGMCC 1.7086</strain>
    </source>
</reference>
<dbReference type="PANTHER" id="PTHR43434:SF23">
    <property type="entry name" value="PHOSPHOGLYCOLATE PHOSPHATASE"/>
    <property type="match status" value="1"/>
</dbReference>
<keyword evidence="2" id="KW-0378">Hydrolase</keyword>
<dbReference type="InterPro" id="IPR023214">
    <property type="entry name" value="HAD_sf"/>
</dbReference>
<keyword evidence="6" id="KW-1185">Reference proteome</keyword>